<reference evidence="6 7" key="1">
    <citation type="submission" date="2019-12" db="EMBL/GenBank/DDBJ databases">
        <title>Sequence classification of anaerobic respiratory reductive dehalogenases: First we see many, then we see few.</title>
        <authorList>
            <person name="Molenda O."/>
            <person name="Puentes Jacome L.A."/>
            <person name="Cao X."/>
            <person name="Nesbo C.L."/>
            <person name="Tang S."/>
            <person name="Morson N."/>
            <person name="Patron J."/>
            <person name="Lomheim L."/>
            <person name="Wishart D.S."/>
            <person name="Edwards E.A."/>
        </authorList>
    </citation>
    <scope>NUCLEOTIDE SEQUENCE [LARGE SCALE GENOMIC DNA]</scope>
    <source>
        <strain evidence="6 7">12DCA</strain>
    </source>
</reference>
<feature type="transmembrane region" description="Helical" evidence="3">
    <location>
        <begin position="622"/>
        <end position="643"/>
    </location>
</feature>
<protein>
    <submittedName>
        <fullName evidence="6">Bifunctional metallophosphatase/5'-nucleotidase</fullName>
    </submittedName>
</protein>
<dbReference type="Gene3D" id="3.60.21.10">
    <property type="match status" value="1"/>
</dbReference>
<dbReference type="InterPro" id="IPR036907">
    <property type="entry name" value="5'-Nucleotdase_C_sf"/>
</dbReference>
<dbReference type="GO" id="GO:0009166">
    <property type="term" value="P:nucleotide catabolic process"/>
    <property type="evidence" value="ECO:0007669"/>
    <property type="project" value="InterPro"/>
</dbReference>
<accession>A0A857DIP0</accession>
<evidence type="ECO:0000313" key="6">
    <source>
        <dbReference type="EMBL" id="QHA00591.1"/>
    </source>
</evidence>
<keyword evidence="3" id="KW-0472">Membrane</keyword>
<dbReference type="GO" id="GO:0016787">
    <property type="term" value="F:hydrolase activity"/>
    <property type="evidence" value="ECO:0007669"/>
    <property type="project" value="UniProtKB-KW"/>
</dbReference>
<evidence type="ECO:0000256" key="1">
    <source>
        <dbReference type="ARBA" id="ARBA00022729"/>
    </source>
</evidence>
<dbReference type="InterPro" id="IPR029052">
    <property type="entry name" value="Metallo-depent_PP-like"/>
</dbReference>
<evidence type="ECO:0000259" key="4">
    <source>
        <dbReference type="Pfam" id="PF00149"/>
    </source>
</evidence>
<keyword evidence="2" id="KW-0547">Nucleotide-binding</keyword>
<comment type="similarity">
    <text evidence="2">Belongs to the 5'-nucleotidase family.</text>
</comment>
<dbReference type="RefSeq" id="WP_026071894.1">
    <property type="nucleotide sequence ID" value="NZ_CP046996.1"/>
</dbReference>
<dbReference type="PANTHER" id="PTHR11575:SF24">
    <property type="entry name" value="5'-NUCLEOTIDASE"/>
    <property type="match status" value="1"/>
</dbReference>
<evidence type="ECO:0000256" key="2">
    <source>
        <dbReference type="RuleBase" id="RU362119"/>
    </source>
</evidence>
<keyword evidence="2" id="KW-0378">Hydrolase</keyword>
<keyword evidence="3" id="KW-0812">Transmembrane</keyword>
<dbReference type="PRINTS" id="PR01607">
    <property type="entry name" value="APYRASEFAMLY"/>
</dbReference>
<name>A0A857DIP0_9FIRM</name>
<dbReference type="EMBL" id="CP046996">
    <property type="protein sequence ID" value="QHA00591.1"/>
    <property type="molecule type" value="Genomic_DNA"/>
</dbReference>
<organism evidence="6 7">
    <name type="scientific">Dehalobacter restrictus</name>
    <dbReference type="NCBI Taxonomy" id="55583"/>
    <lineage>
        <taxon>Bacteria</taxon>
        <taxon>Bacillati</taxon>
        <taxon>Bacillota</taxon>
        <taxon>Clostridia</taxon>
        <taxon>Eubacteriales</taxon>
        <taxon>Desulfitobacteriaceae</taxon>
        <taxon>Dehalobacter</taxon>
    </lineage>
</organism>
<evidence type="ECO:0000259" key="5">
    <source>
        <dbReference type="Pfam" id="PF02872"/>
    </source>
</evidence>
<sequence length="657" mass="71616">MMKRIQFALVAFLIGTMFVLPINSPIASAETQKSMTILFTHDMHDHLLPVKDEQNGVINQSGGFARLQSAIAAEKEGDPDALLLDAGDYSMGTPFQTIFRTDSPELRVMGQMGYDVVTPGNHEYDYRASGLADSLQAAVAARKNGEISPRIVQANIAFPAKEDGSLTPSLAALQQAYQDYGITEYTVVEKNGVKIGVFGLIGNDAASNAPKAEVEFTDQVANAERIVSILKDQEKVDLIVCLSHSGTWEKASESEDQILAKKVPDIDVIISGHTHTKLEEPIIKGKTLICSAGDSCKYLGVLQISQKSGSSDWGLVAYRLPAIDERLPEDPRIAGIVSQFKQQVQDKFFAPFQLNYDQVLAESPYNFRKVNDILNTHQEDPLANLISDAYVYAVKKAEGSGYVPVDVAVVPAGTIRGTFFKGAITAADAFSVSSLGIGPDNIPGYPLVSVYLTGQELKTLCEVDASISPMMAEAQLFMSGIDFTYNPNRMIFNKVTDAVLQKPEGSIEEIDDTKLYRVVAGLYSAQMLSIVGDKSYGLLSIVPKTEEGIPVTDFEAQIVKDTAGNNAEVKEWQALALYLQSFAKVGGVPTISDDYGMILGRKVVDNGHHPISLLANPNKITLTVYTVVLVVMTLIIFAIYRIVTRRRRLARINQKSV</sequence>
<keyword evidence="1" id="KW-0732">Signal</keyword>
<dbReference type="SUPFAM" id="SSF55816">
    <property type="entry name" value="5'-nucleotidase (syn. UDP-sugar hydrolase), C-terminal domain"/>
    <property type="match status" value="1"/>
</dbReference>
<dbReference type="Gene3D" id="3.90.780.10">
    <property type="entry name" value="5'-Nucleotidase, C-terminal domain"/>
    <property type="match status" value="1"/>
</dbReference>
<dbReference type="Pfam" id="PF00149">
    <property type="entry name" value="Metallophos"/>
    <property type="match status" value="1"/>
</dbReference>
<dbReference type="Proteomes" id="UP000430508">
    <property type="component" value="Chromosome"/>
</dbReference>
<proteinExistence type="inferred from homology"/>
<dbReference type="AlphaFoldDB" id="A0A857DIP0"/>
<evidence type="ECO:0000313" key="7">
    <source>
        <dbReference type="Proteomes" id="UP000430508"/>
    </source>
</evidence>
<dbReference type="InterPro" id="IPR006179">
    <property type="entry name" value="5_nucleotidase/apyrase"/>
</dbReference>
<dbReference type="InterPro" id="IPR008334">
    <property type="entry name" value="5'-Nucleotdase_C"/>
</dbReference>
<dbReference type="PANTHER" id="PTHR11575">
    <property type="entry name" value="5'-NUCLEOTIDASE-RELATED"/>
    <property type="match status" value="1"/>
</dbReference>
<evidence type="ECO:0000256" key="3">
    <source>
        <dbReference type="SAM" id="Phobius"/>
    </source>
</evidence>
<feature type="domain" description="Calcineurin-like phosphoesterase" evidence="4">
    <location>
        <begin position="35"/>
        <end position="276"/>
    </location>
</feature>
<dbReference type="CDD" id="cd00845">
    <property type="entry name" value="MPP_UshA_N_like"/>
    <property type="match status" value="1"/>
</dbReference>
<keyword evidence="3" id="KW-1133">Transmembrane helix</keyword>
<dbReference type="InterPro" id="IPR004843">
    <property type="entry name" value="Calcineurin-like_PHP"/>
</dbReference>
<dbReference type="SUPFAM" id="SSF56300">
    <property type="entry name" value="Metallo-dependent phosphatases"/>
    <property type="match status" value="1"/>
</dbReference>
<feature type="domain" description="5'-Nucleotidase C-terminal" evidence="5">
    <location>
        <begin position="376"/>
        <end position="525"/>
    </location>
</feature>
<dbReference type="Pfam" id="PF02872">
    <property type="entry name" value="5_nucleotid_C"/>
    <property type="match status" value="1"/>
</dbReference>
<dbReference type="GO" id="GO:0000166">
    <property type="term" value="F:nucleotide binding"/>
    <property type="evidence" value="ECO:0007669"/>
    <property type="project" value="UniProtKB-KW"/>
</dbReference>
<gene>
    <name evidence="6" type="ORF">GQ588_08080</name>
</gene>